<evidence type="ECO:0000256" key="1">
    <source>
        <dbReference type="ARBA" id="ARBA00022801"/>
    </source>
</evidence>
<keyword evidence="2" id="KW-0464">Manganese</keyword>
<evidence type="ECO:0000256" key="2">
    <source>
        <dbReference type="PIRSR" id="PIRSR005962-1"/>
    </source>
</evidence>
<proteinExistence type="predicted"/>
<dbReference type="PANTHER" id="PTHR11014">
    <property type="entry name" value="PEPTIDASE M20 FAMILY MEMBER"/>
    <property type="match status" value="1"/>
</dbReference>
<comment type="cofactor">
    <cofactor evidence="2">
        <name>Mn(2+)</name>
        <dbReference type="ChEBI" id="CHEBI:29035"/>
    </cofactor>
    <text evidence="2">The Mn(2+) ion enhances activity.</text>
</comment>
<dbReference type="RefSeq" id="WP_119425859.1">
    <property type="nucleotide sequence ID" value="NZ_QQXK01000038.1"/>
</dbReference>
<evidence type="ECO:0000259" key="3">
    <source>
        <dbReference type="Pfam" id="PF07687"/>
    </source>
</evidence>
<dbReference type="InterPro" id="IPR036264">
    <property type="entry name" value="Bact_exopeptidase_dim_dom"/>
</dbReference>
<dbReference type="FunFam" id="3.30.70.360:FF:000001">
    <property type="entry name" value="N-acetyldiaminopimelate deacetylase"/>
    <property type="match status" value="1"/>
</dbReference>
<dbReference type="EMBL" id="QQXK01000038">
    <property type="protein sequence ID" value="RII41075.1"/>
    <property type="molecule type" value="Genomic_DNA"/>
</dbReference>
<dbReference type="SUPFAM" id="SSF53187">
    <property type="entry name" value="Zn-dependent exopeptidases"/>
    <property type="match status" value="1"/>
</dbReference>
<dbReference type="InterPro" id="IPR011650">
    <property type="entry name" value="Peptidase_M20_dimer"/>
</dbReference>
<feature type="binding site" evidence="2">
    <location>
        <position position="105"/>
    </location>
    <ligand>
        <name>Mn(2+)</name>
        <dbReference type="ChEBI" id="CHEBI:29035"/>
        <label>2</label>
    </ligand>
</feature>
<feature type="binding site" evidence="2">
    <location>
        <position position="372"/>
    </location>
    <ligand>
        <name>Mn(2+)</name>
        <dbReference type="ChEBI" id="CHEBI:29035"/>
        <label>2</label>
    </ligand>
</feature>
<organism evidence="4 5">
    <name type="scientific">Galactobacter valiniphilus</name>
    <dbReference type="NCBI Taxonomy" id="2676122"/>
    <lineage>
        <taxon>Bacteria</taxon>
        <taxon>Bacillati</taxon>
        <taxon>Actinomycetota</taxon>
        <taxon>Actinomycetes</taxon>
        <taxon>Micrococcales</taxon>
        <taxon>Micrococcaceae</taxon>
        <taxon>Galactobacter</taxon>
    </lineage>
</organism>
<dbReference type="InterPro" id="IPR017439">
    <property type="entry name" value="Amidohydrolase"/>
</dbReference>
<feature type="binding site" evidence="2">
    <location>
        <position position="169"/>
    </location>
    <ligand>
        <name>Mn(2+)</name>
        <dbReference type="ChEBI" id="CHEBI:29035"/>
        <label>2</label>
    </ligand>
</feature>
<feature type="binding site" evidence="2">
    <location>
        <position position="107"/>
    </location>
    <ligand>
        <name>Mn(2+)</name>
        <dbReference type="ChEBI" id="CHEBI:29035"/>
        <label>2</label>
    </ligand>
</feature>
<protein>
    <submittedName>
        <fullName evidence="4">Amidohydrolase</fullName>
    </submittedName>
</protein>
<dbReference type="PIRSF" id="PIRSF005962">
    <property type="entry name" value="Pept_M20D_amidohydro"/>
    <property type="match status" value="1"/>
</dbReference>
<feature type="domain" description="Peptidase M20 dimerisation" evidence="3">
    <location>
        <begin position="195"/>
        <end position="285"/>
    </location>
</feature>
<dbReference type="Pfam" id="PF07687">
    <property type="entry name" value="M20_dimer"/>
    <property type="match status" value="1"/>
</dbReference>
<dbReference type="Proteomes" id="UP000265419">
    <property type="component" value="Unassembled WGS sequence"/>
</dbReference>
<dbReference type="Pfam" id="PF01546">
    <property type="entry name" value="Peptidase_M20"/>
    <property type="match status" value="1"/>
</dbReference>
<dbReference type="GO" id="GO:0046872">
    <property type="term" value="F:metal ion binding"/>
    <property type="evidence" value="ECO:0007669"/>
    <property type="project" value="UniProtKB-KW"/>
</dbReference>
<gene>
    <name evidence="4" type="ORF">DWB68_14630</name>
</gene>
<keyword evidence="1 4" id="KW-0378">Hydrolase</keyword>
<keyword evidence="2" id="KW-0479">Metal-binding</keyword>
<dbReference type="AlphaFoldDB" id="A0A399J6I1"/>
<comment type="caution">
    <text evidence="4">The sequence shown here is derived from an EMBL/GenBank/DDBJ whole genome shotgun (WGS) entry which is preliminary data.</text>
</comment>
<dbReference type="GO" id="GO:0050118">
    <property type="term" value="F:N-acetyldiaminopimelate deacetylase activity"/>
    <property type="evidence" value="ECO:0007669"/>
    <property type="project" value="UniProtKB-ARBA"/>
</dbReference>
<evidence type="ECO:0000313" key="5">
    <source>
        <dbReference type="Proteomes" id="UP000265419"/>
    </source>
</evidence>
<dbReference type="GO" id="GO:0019877">
    <property type="term" value="P:diaminopimelate biosynthetic process"/>
    <property type="evidence" value="ECO:0007669"/>
    <property type="project" value="UniProtKB-ARBA"/>
</dbReference>
<dbReference type="NCBIfam" id="TIGR01891">
    <property type="entry name" value="amidohydrolases"/>
    <property type="match status" value="1"/>
</dbReference>
<evidence type="ECO:0000313" key="4">
    <source>
        <dbReference type="EMBL" id="RII41075.1"/>
    </source>
</evidence>
<dbReference type="InterPro" id="IPR002933">
    <property type="entry name" value="Peptidase_M20"/>
</dbReference>
<dbReference type="SUPFAM" id="SSF55031">
    <property type="entry name" value="Bacterial exopeptidase dimerisation domain"/>
    <property type="match status" value="1"/>
</dbReference>
<reference evidence="4 5" key="1">
    <citation type="submission" date="2018-07" db="EMBL/GenBank/DDBJ databases">
        <title>Arthrobacter sp. nov., isolated from raw cow's milk with high bacterial count.</title>
        <authorList>
            <person name="Hahne J."/>
            <person name="Isele D."/>
            <person name="Lipski A."/>
        </authorList>
    </citation>
    <scope>NUCLEOTIDE SEQUENCE [LARGE SCALE GENOMIC DNA]</scope>
    <source>
        <strain evidence="4 5">JZ R-35</strain>
    </source>
</reference>
<feature type="binding site" evidence="2">
    <location>
        <position position="141"/>
    </location>
    <ligand>
        <name>Mn(2+)</name>
        <dbReference type="ChEBI" id="CHEBI:29035"/>
        <label>2</label>
    </ligand>
</feature>
<dbReference type="Gene3D" id="3.40.630.10">
    <property type="entry name" value="Zn peptidases"/>
    <property type="match status" value="1"/>
</dbReference>
<accession>A0A399J6I1</accession>
<name>A0A399J6I1_9MICC</name>
<dbReference type="CDD" id="cd03886">
    <property type="entry name" value="M20_Acy1"/>
    <property type="match status" value="1"/>
</dbReference>
<keyword evidence="5" id="KW-1185">Reference proteome</keyword>
<dbReference type="Gene3D" id="3.30.70.360">
    <property type="match status" value="1"/>
</dbReference>
<dbReference type="PANTHER" id="PTHR11014:SF63">
    <property type="entry name" value="METALLOPEPTIDASE, PUTATIVE (AFU_ORTHOLOGUE AFUA_6G09600)-RELATED"/>
    <property type="match status" value="1"/>
</dbReference>
<sequence length="402" mass="41916">MSIPAELAADVIAFRRELHAHPELDLELPQTQAAVLGRLAGIEGLEVSTGEGMSSVVAVLRGEAPLPEGTRRPVVLLRGDMDGLPVTEETGLPYAPDPAGTMHACGHDLHTAGLYGALAYLGQRRGELVADVIGMFQPAEETDGGALRMIEQGLLEAAGPRADAAFALHVYSAKYEHGRFVSRPGSIQAGCDDLIVTVRGRGGHGSVPHLSQDPVPVAAEMVLGLQSLVTRQFDAFDPVVATVGHLTAGTASNIVPDTATLSITLRTFSAGSRARLIPAVERLVRGIADAHGLGVDVRPDCEFPVTVNDPAEVDYARGVIEGLFGSEAYEELPAPEPGSEDFSEVLLRVPGAYILLGAVPPGQDPHTAPTNHSPLAVFDDAVLPRAVEALAGLALGKGPVAL</sequence>